<name>A0A6N2KVU7_SALVM</name>
<feature type="chain" id="PRO_5026839409" evidence="1">
    <location>
        <begin position="21"/>
        <end position="105"/>
    </location>
</feature>
<dbReference type="AlphaFoldDB" id="A0A6N2KVU7"/>
<keyword evidence="1" id="KW-0732">Signal</keyword>
<evidence type="ECO:0000256" key="1">
    <source>
        <dbReference type="SAM" id="SignalP"/>
    </source>
</evidence>
<protein>
    <submittedName>
        <fullName evidence="2">Uncharacterized protein</fullName>
    </submittedName>
</protein>
<sequence length="105" mass="11664">MKNCFSLVARLFLSLRRLFVEVFQSAFLNSAISVLLNHMDLQGPVHGDLASSASKILQDHTTALPLHKLDGNIEALAWKYTGVKLSILKAKMTQYSLSNQVFLST</sequence>
<organism evidence="2">
    <name type="scientific">Salix viminalis</name>
    <name type="common">Common osier</name>
    <name type="synonym">Basket willow</name>
    <dbReference type="NCBI Taxonomy" id="40686"/>
    <lineage>
        <taxon>Eukaryota</taxon>
        <taxon>Viridiplantae</taxon>
        <taxon>Streptophyta</taxon>
        <taxon>Embryophyta</taxon>
        <taxon>Tracheophyta</taxon>
        <taxon>Spermatophyta</taxon>
        <taxon>Magnoliopsida</taxon>
        <taxon>eudicotyledons</taxon>
        <taxon>Gunneridae</taxon>
        <taxon>Pentapetalae</taxon>
        <taxon>rosids</taxon>
        <taxon>fabids</taxon>
        <taxon>Malpighiales</taxon>
        <taxon>Salicaceae</taxon>
        <taxon>Saliceae</taxon>
        <taxon>Salix</taxon>
    </lineage>
</organism>
<gene>
    <name evidence="2" type="ORF">SVIM_LOCUS145599</name>
</gene>
<proteinExistence type="predicted"/>
<dbReference type="EMBL" id="CAADRP010000835">
    <property type="protein sequence ID" value="VFU32739.1"/>
    <property type="molecule type" value="Genomic_DNA"/>
</dbReference>
<evidence type="ECO:0000313" key="2">
    <source>
        <dbReference type="EMBL" id="VFU32739.1"/>
    </source>
</evidence>
<feature type="signal peptide" evidence="1">
    <location>
        <begin position="1"/>
        <end position="20"/>
    </location>
</feature>
<accession>A0A6N2KVU7</accession>
<reference evidence="2" key="1">
    <citation type="submission" date="2019-03" db="EMBL/GenBank/DDBJ databases">
        <authorList>
            <person name="Mank J."/>
            <person name="Almeida P."/>
        </authorList>
    </citation>
    <scope>NUCLEOTIDE SEQUENCE</scope>
    <source>
        <strain evidence="2">78183</strain>
    </source>
</reference>